<organism evidence="1 2">
    <name type="scientific">Stephania japonica</name>
    <dbReference type="NCBI Taxonomy" id="461633"/>
    <lineage>
        <taxon>Eukaryota</taxon>
        <taxon>Viridiplantae</taxon>
        <taxon>Streptophyta</taxon>
        <taxon>Embryophyta</taxon>
        <taxon>Tracheophyta</taxon>
        <taxon>Spermatophyta</taxon>
        <taxon>Magnoliopsida</taxon>
        <taxon>Ranunculales</taxon>
        <taxon>Menispermaceae</taxon>
        <taxon>Menispermoideae</taxon>
        <taxon>Cissampelideae</taxon>
        <taxon>Stephania</taxon>
    </lineage>
</organism>
<evidence type="ECO:0000313" key="1">
    <source>
        <dbReference type="EMBL" id="KAK9090789.1"/>
    </source>
</evidence>
<name>A0AAP0EL81_9MAGN</name>
<comment type="caution">
    <text evidence="1">The sequence shown here is derived from an EMBL/GenBank/DDBJ whole genome shotgun (WGS) entry which is preliminary data.</text>
</comment>
<evidence type="ECO:0008006" key="3">
    <source>
        <dbReference type="Google" id="ProtNLM"/>
    </source>
</evidence>
<gene>
    <name evidence="1" type="ORF">Sjap_023966</name>
</gene>
<accession>A0AAP0EL81</accession>
<protein>
    <recommendedName>
        <fullName evidence="3">DNA2/NAM7 helicase helicase domain-containing protein</fullName>
    </recommendedName>
</protein>
<evidence type="ECO:0000313" key="2">
    <source>
        <dbReference type="Proteomes" id="UP001417504"/>
    </source>
</evidence>
<keyword evidence="2" id="KW-1185">Reference proteome</keyword>
<proteinExistence type="predicted"/>
<reference evidence="1 2" key="1">
    <citation type="submission" date="2024-01" db="EMBL/GenBank/DDBJ databases">
        <title>Genome assemblies of Stephania.</title>
        <authorList>
            <person name="Yang L."/>
        </authorList>
    </citation>
    <scope>NUCLEOTIDE SEQUENCE [LARGE SCALE GENOMIC DNA]</scope>
    <source>
        <strain evidence="1">QJT</strain>
        <tissue evidence="1">Leaf</tissue>
    </source>
</reference>
<sequence>MGYDSSKTQRGYEKNIDKRTTWALIPLKLNENTFVMCVCKGYKQPLILLNKEHISSIQYLSFRSSDFQQRCGVVLNRGPPGLGKTQTILGLLSAILHATPSRIQSR</sequence>
<dbReference type="EMBL" id="JBBNAE010000010">
    <property type="protein sequence ID" value="KAK9090789.1"/>
    <property type="molecule type" value="Genomic_DNA"/>
</dbReference>
<dbReference type="Proteomes" id="UP001417504">
    <property type="component" value="Unassembled WGS sequence"/>
</dbReference>
<dbReference type="AlphaFoldDB" id="A0AAP0EL81"/>